<dbReference type="EMBL" id="NCVQ01000001">
    <property type="protein sequence ID" value="PWZ55621.1"/>
    <property type="molecule type" value="Genomic_DNA"/>
</dbReference>
<gene>
    <name evidence="7" type="primary">OsI_009784</name>
    <name evidence="7" type="ORF">Zm00014a_030722</name>
</gene>
<comment type="similarity">
    <text evidence="2">Belongs to the UPF0496 family.</text>
</comment>
<dbReference type="ExpressionAtlas" id="A0A317YCR3">
    <property type="expression patterns" value="baseline and differential"/>
</dbReference>
<dbReference type="AlphaFoldDB" id="A0A317YCR3"/>
<evidence type="ECO:0000256" key="5">
    <source>
        <dbReference type="ARBA" id="ARBA00023136"/>
    </source>
</evidence>
<sequence length="464" mass="51457">MQARFPRPEISWAAPYNKFSPPLARRHLRPEEEITYAQVAASRIEIHRIHTSVCQLRLCLQPELAGLSREFVGARARRLLRGSTTMGVAFGCFGGCVRQSDGGGRQAVEDPKPVMEPSRSFDFREEYTSAFRTESYNDFWARVLDITLAHGAGLVPRPGGDGGVTASSKRLPSYRLFAEQLLEPDQRAVRAALTSPRSGQLHPGVRDLLVTYYNETASASFLCSHLLRDIEQIRLRYRPLKTTLRKLACDVGAPNLADVSAALGQPFAALAVSQGKLRQVQLSSADLLRSLDASRKKARLRISSLARLRQVLSASFVTVVAAVAVVGAFIGVHILAAFAAFPMMSPAWLGLFSGRSVRRALVQLEAATKGTYILNRDMDTISRLVARLRDEGEHMLALLQLCVEHRAMAGEKGRLVKEVLKQLCKNEESFRQQLDDLEEHLFLCFMTINKARSMVMNFIAGAEH</sequence>
<keyword evidence="5 6" id="KW-0472">Membrane</keyword>
<comment type="caution">
    <text evidence="7">The sequence shown here is derived from an EMBL/GenBank/DDBJ whole genome shotgun (WGS) entry which is preliminary data.</text>
</comment>
<keyword evidence="4 6" id="KW-1133">Transmembrane helix</keyword>
<evidence type="ECO:0000313" key="7">
    <source>
        <dbReference type="EMBL" id="PWZ55621.1"/>
    </source>
</evidence>
<protein>
    <submittedName>
        <fullName evidence="7">UPF0496 protein 3</fullName>
    </submittedName>
</protein>
<evidence type="ECO:0000256" key="4">
    <source>
        <dbReference type="ARBA" id="ARBA00022989"/>
    </source>
</evidence>
<keyword evidence="3 6" id="KW-0812">Transmembrane</keyword>
<dbReference type="GO" id="GO:0016020">
    <property type="term" value="C:membrane"/>
    <property type="evidence" value="ECO:0007669"/>
    <property type="project" value="UniProtKB-SubCell"/>
</dbReference>
<name>A0A317YCR3_MAIZE</name>
<dbReference type="PANTHER" id="PTHR31113">
    <property type="entry name" value="UPF0496 PROTEIN 3-RELATED"/>
    <property type="match status" value="1"/>
</dbReference>
<organism evidence="7">
    <name type="scientific">Zea mays</name>
    <name type="common">Maize</name>
    <dbReference type="NCBI Taxonomy" id="4577"/>
    <lineage>
        <taxon>Eukaryota</taxon>
        <taxon>Viridiplantae</taxon>
        <taxon>Streptophyta</taxon>
        <taxon>Embryophyta</taxon>
        <taxon>Tracheophyta</taxon>
        <taxon>Spermatophyta</taxon>
        <taxon>Magnoliopsida</taxon>
        <taxon>Liliopsida</taxon>
        <taxon>Poales</taxon>
        <taxon>Poaceae</taxon>
        <taxon>PACMAD clade</taxon>
        <taxon>Panicoideae</taxon>
        <taxon>Andropogonodae</taxon>
        <taxon>Andropogoneae</taxon>
        <taxon>Tripsacinae</taxon>
        <taxon>Zea</taxon>
    </lineage>
</organism>
<dbReference type="PANTHER" id="PTHR31113:SF6">
    <property type="entry name" value="UPF0496 PROTEIN 3"/>
    <property type="match status" value="1"/>
</dbReference>
<dbReference type="Pfam" id="PF05055">
    <property type="entry name" value="DUF677"/>
    <property type="match status" value="1"/>
</dbReference>
<dbReference type="Proteomes" id="UP000251960">
    <property type="component" value="Chromosome 1"/>
</dbReference>
<evidence type="ECO:0000256" key="1">
    <source>
        <dbReference type="ARBA" id="ARBA00004370"/>
    </source>
</evidence>
<evidence type="ECO:0000256" key="6">
    <source>
        <dbReference type="SAM" id="Phobius"/>
    </source>
</evidence>
<evidence type="ECO:0000256" key="3">
    <source>
        <dbReference type="ARBA" id="ARBA00022692"/>
    </source>
</evidence>
<comment type="subcellular location">
    <subcellularLocation>
        <location evidence="1">Membrane</location>
    </subcellularLocation>
</comment>
<accession>A0A317YCR3</accession>
<reference evidence="7" key="1">
    <citation type="journal article" date="2018" name="Nat. Genet.">
        <title>Extensive intraspecific gene order and gene structural variations between Mo17 and other maize genomes.</title>
        <authorList>
            <person name="Sun S."/>
            <person name="Zhou Y."/>
            <person name="Chen J."/>
            <person name="Shi J."/>
            <person name="Zhao H."/>
            <person name="Zhao H."/>
            <person name="Song W."/>
            <person name="Zhang M."/>
            <person name="Cui Y."/>
            <person name="Dong X."/>
            <person name="Liu H."/>
            <person name="Ma X."/>
            <person name="Jiao Y."/>
            <person name="Wang B."/>
            <person name="Wei X."/>
            <person name="Stein J.C."/>
            <person name="Glaubitz J.C."/>
            <person name="Lu F."/>
            <person name="Yu G."/>
            <person name="Liang C."/>
            <person name="Fengler K."/>
            <person name="Li B."/>
            <person name="Rafalski A."/>
            <person name="Schnable P.S."/>
            <person name="Ware D.H."/>
            <person name="Buckler E.S."/>
            <person name="Lai J."/>
        </authorList>
    </citation>
    <scope>NUCLEOTIDE SEQUENCE [LARGE SCALE GENOMIC DNA]</scope>
    <source>
        <tissue evidence="7">Seedling</tissue>
    </source>
</reference>
<proteinExistence type="inferred from homology"/>
<dbReference type="InterPro" id="IPR007749">
    <property type="entry name" value="DUF677"/>
</dbReference>
<feature type="transmembrane region" description="Helical" evidence="6">
    <location>
        <begin position="311"/>
        <end position="330"/>
    </location>
</feature>
<evidence type="ECO:0000256" key="2">
    <source>
        <dbReference type="ARBA" id="ARBA00009074"/>
    </source>
</evidence>